<dbReference type="AlphaFoldDB" id="A0A0F9BJ85"/>
<accession>A0A0F9BJ85</accession>
<organism evidence="1">
    <name type="scientific">marine sediment metagenome</name>
    <dbReference type="NCBI Taxonomy" id="412755"/>
    <lineage>
        <taxon>unclassified sequences</taxon>
        <taxon>metagenomes</taxon>
        <taxon>ecological metagenomes</taxon>
    </lineage>
</organism>
<proteinExistence type="predicted"/>
<reference evidence="1" key="1">
    <citation type="journal article" date="2015" name="Nature">
        <title>Complex archaea that bridge the gap between prokaryotes and eukaryotes.</title>
        <authorList>
            <person name="Spang A."/>
            <person name="Saw J.H."/>
            <person name="Jorgensen S.L."/>
            <person name="Zaremba-Niedzwiedzka K."/>
            <person name="Martijn J."/>
            <person name="Lind A.E."/>
            <person name="van Eijk R."/>
            <person name="Schleper C."/>
            <person name="Guy L."/>
            <person name="Ettema T.J."/>
        </authorList>
    </citation>
    <scope>NUCLEOTIDE SEQUENCE</scope>
</reference>
<name>A0A0F9BJ85_9ZZZZ</name>
<comment type="caution">
    <text evidence="1">The sequence shown here is derived from an EMBL/GenBank/DDBJ whole genome shotgun (WGS) entry which is preliminary data.</text>
</comment>
<evidence type="ECO:0000313" key="1">
    <source>
        <dbReference type="EMBL" id="KKL13867.1"/>
    </source>
</evidence>
<sequence length="332" mass="35737">MAIDPDVDDLLAVTNARLDQLESGDGSHTHPGSNGGPLVDVGIRYVTEGGDDSSDGLSWATAMASPQAAYDALVTNFTSKGRTVINGRRHVGTVLLGPHSTFYDVGEGLIVDKRAVAEFKGVQASKGQDPYAWMSRLGTTSPTATALVHMVDVPNPSNGYGFEFRNLSFFADLAVATSLESMIRGNDANMITVADCYADVDGGPFDGFFIKCDGNIDNSWWDVTANRVMSMGLIQAVAPTTNNQNRWTVEKNIVFCSNPNLRGMIDIFNVFDSTFIGNNLEGDMVAVYAEKCGSNSFLNNAGESRTNTYPAYVMPGGWWNIIIGGRWPTPTS</sequence>
<protein>
    <submittedName>
        <fullName evidence="1">Uncharacterized protein</fullName>
    </submittedName>
</protein>
<feature type="non-terminal residue" evidence="1">
    <location>
        <position position="332"/>
    </location>
</feature>
<dbReference type="EMBL" id="LAZR01040687">
    <property type="protein sequence ID" value="KKL13867.1"/>
    <property type="molecule type" value="Genomic_DNA"/>
</dbReference>
<gene>
    <name evidence="1" type="ORF">LCGC14_2521450</name>
</gene>